<protein>
    <submittedName>
        <fullName evidence="3">NAD-dependent epimerase/dehydratase family protein</fullName>
    </submittedName>
</protein>
<dbReference type="EMBL" id="CP067140">
    <property type="protein sequence ID" value="WCR05189.1"/>
    <property type="molecule type" value="Genomic_DNA"/>
</dbReference>
<feature type="domain" description="NAD-dependent epimerase/dehydratase" evidence="2">
    <location>
        <begin position="7"/>
        <end position="242"/>
    </location>
</feature>
<dbReference type="InterPro" id="IPR050425">
    <property type="entry name" value="NAD(P)_dehydrat-like"/>
</dbReference>
<reference evidence="3 4" key="1">
    <citation type="submission" date="2021-01" db="EMBL/GenBank/DDBJ databases">
        <title>Biogeographic distribution of Paracoccus.</title>
        <authorList>
            <person name="Hollensteiner J."/>
            <person name="Leineberger J."/>
            <person name="Brinkhoff T."/>
            <person name="Daniel R."/>
        </authorList>
    </citation>
    <scope>NUCLEOTIDE SEQUENCE [LARGE SCALE GENOMIC DNA]</scope>
    <source>
        <strain evidence="3 4">DSM 18447</strain>
    </source>
</reference>
<evidence type="ECO:0000313" key="3">
    <source>
        <dbReference type="EMBL" id="WCR05189.1"/>
    </source>
</evidence>
<proteinExistence type="predicted"/>
<evidence type="ECO:0000259" key="2">
    <source>
        <dbReference type="Pfam" id="PF01370"/>
    </source>
</evidence>
<gene>
    <name evidence="3" type="ORF">JHX88_06380</name>
</gene>
<keyword evidence="1" id="KW-0560">Oxidoreductase</keyword>
<name>A0ABY7SDU3_9RHOB</name>
<dbReference type="Proteomes" id="UP001215549">
    <property type="component" value="Chromosome"/>
</dbReference>
<dbReference type="PANTHER" id="PTHR10366:SF812">
    <property type="entry name" value="VPS9 DOMAIN-CONTAINING PROTEIN"/>
    <property type="match status" value="1"/>
</dbReference>
<dbReference type="Gene3D" id="3.40.50.720">
    <property type="entry name" value="NAD(P)-binding Rossmann-like Domain"/>
    <property type="match status" value="1"/>
</dbReference>
<keyword evidence="4" id="KW-1185">Reference proteome</keyword>
<dbReference type="SUPFAM" id="SSF51735">
    <property type="entry name" value="NAD(P)-binding Rossmann-fold domains"/>
    <property type="match status" value="1"/>
</dbReference>
<sequence>MDRNVPVMLTGATGYLASWILHDLLELGLTVHATVRDPDSAKAAALRDMATGKPGELRLFAADLADAESFDAPMQGCAVVIHTASPYRLTVDDPESDLIRPAIEGTRHVLAAANRNADIRKIVLTSSCAAIFGDVADCAQAPGGILTEEIWNNSSGITHNPYAYSKTLAEKAAWDMHDAQDRWSLAVINPAVILGPAVGTPPKAESFDIIRGFGNGTLRTGVPQFEVGMVDVRDVAMAHILAGFGPATGRHILSEKTLSFLDIAETLRPRFGKDFPLPRRELPKWLLWLVGPLVDKRFTRRFVARNLGHRWQADNRKSREGLGLTYRGVEPGIVEMFAQMVKAGQFGKAGN</sequence>
<evidence type="ECO:0000256" key="1">
    <source>
        <dbReference type="ARBA" id="ARBA00023002"/>
    </source>
</evidence>
<dbReference type="InterPro" id="IPR001509">
    <property type="entry name" value="Epimerase_deHydtase"/>
</dbReference>
<evidence type="ECO:0000313" key="4">
    <source>
        <dbReference type="Proteomes" id="UP001215549"/>
    </source>
</evidence>
<dbReference type="Pfam" id="PF01370">
    <property type="entry name" value="Epimerase"/>
    <property type="match status" value="1"/>
</dbReference>
<dbReference type="InterPro" id="IPR036291">
    <property type="entry name" value="NAD(P)-bd_dom_sf"/>
</dbReference>
<accession>A0ABY7SDU3</accession>
<dbReference type="PANTHER" id="PTHR10366">
    <property type="entry name" value="NAD DEPENDENT EPIMERASE/DEHYDRATASE"/>
    <property type="match status" value="1"/>
</dbReference>
<organism evidence="3 4">
    <name type="scientific">Paracoccus saliphilus</name>
    <dbReference type="NCBI Taxonomy" id="405559"/>
    <lineage>
        <taxon>Bacteria</taxon>
        <taxon>Pseudomonadati</taxon>
        <taxon>Pseudomonadota</taxon>
        <taxon>Alphaproteobacteria</taxon>
        <taxon>Rhodobacterales</taxon>
        <taxon>Paracoccaceae</taxon>
        <taxon>Paracoccus</taxon>
    </lineage>
</organism>